<reference evidence="2" key="1">
    <citation type="submission" date="2020-02" db="EMBL/GenBank/DDBJ databases">
        <authorList>
            <person name="Meier V. D."/>
        </authorList>
    </citation>
    <scope>NUCLEOTIDE SEQUENCE</scope>
    <source>
        <strain evidence="2">AVDCRST_MAG48</strain>
    </source>
</reference>
<name>A0A6J4K0I2_9ACTN</name>
<feature type="non-terminal residue" evidence="2">
    <location>
        <position position="108"/>
    </location>
</feature>
<feature type="compositionally biased region" description="Basic residues" evidence="1">
    <location>
        <begin position="1"/>
        <end position="27"/>
    </location>
</feature>
<evidence type="ECO:0000256" key="1">
    <source>
        <dbReference type="SAM" id="MobiDB-lite"/>
    </source>
</evidence>
<feature type="compositionally biased region" description="Basic and acidic residues" evidence="1">
    <location>
        <begin position="98"/>
        <end position="108"/>
    </location>
</feature>
<accession>A0A6J4K0I2</accession>
<dbReference type="EMBL" id="CADCTS010000099">
    <property type="protein sequence ID" value="CAA9292683.1"/>
    <property type="molecule type" value="Genomic_DNA"/>
</dbReference>
<proteinExistence type="predicted"/>
<protein>
    <submittedName>
        <fullName evidence="2">Uncharacterized protein</fullName>
    </submittedName>
</protein>
<feature type="compositionally biased region" description="Basic and acidic residues" evidence="1">
    <location>
        <begin position="69"/>
        <end position="78"/>
    </location>
</feature>
<sequence length="108" mass="11975">GRTRRRGRRPSAGAHRARGARGHRPRLARCQPRCGGQPQERHPLGRRGRARIGPQRSASPARARHHDRQHRDRDERSGNELGRPSTPGLPFRSASGGRVEHRRGGGGV</sequence>
<dbReference type="AlphaFoldDB" id="A0A6J4K0I2"/>
<evidence type="ECO:0000313" key="2">
    <source>
        <dbReference type="EMBL" id="CAA9292683.1"/>
    </source>
</evidence>
<feature type="region of interest" description="Disordered" evidence="1">
    <location>
        <begin position="1"/>
        <end position="108"/>
    </location>
</feature>
<gene>
    <name evidence="2" type="ORF">AVDCRST_MAG48-662</name>
</gene>
<feature type="non-terminal residue" evidence="2">
    <location>
        <position position="1"/>
    </location>
</feature>
<organism evidence="2">
    <name type="scientific">uncultured Friedmanniella sp</name>
    <dbReference type="NCBI Taxonomy" id="335381"/>
    <lineage>
        <taxon>Bacteria</taxon>
        <taxon>Bacillati</taxon>
        <taxon>Actinomycetota</taxon>
        <taxon>Actinomycetes</taxon>
        <taxon>Propionibacteriales</taxon>
        <taxon>Nocardioidaceae</taxon>
        <taxon>Friedmanniella</taxon>
        <taxon>environmental samples</taxon>
    </lineage>
</organism>